<keyword evidence="1" id="KW-0812">Transmembrane</keyword>
<reference evidence="2 3" key="1">
    <citation type="submission" date="2024-06" db="EMBL/GenBank/DDBJ databases">
        <title>Genomic Encyclopedia of Type Strains, Phase IV (KMG-IV): sequencing the most valuable type-strain genomes for metagenomic binning, comparative biology and taxonomic classification.</title>
        <authorList>
            <person name="Goeker M."/>
        </authorList>
    </citation>
    <scope>NUCLEOTIDE SEQUENCE [LARGE SCALE GENOMIC DNA]</scope>
    <source>
        <strain evidence="2 3">DSM 21331</strain>
    </source>
</reference>
<dbReference type="Proteomes" id="UP001549145">
    <property type="component" value="Unassembled WGS sequence"/>
</dbReference>
<name>A0ABV2L3P2_9HYPH</name>
<keyword evidence="3" id="KW-1185">Reference proteome</keyword>
<keyword evidence="1" id="KW-1133">Transmembrane helix</keyword>
<protein>
    <submittedName>
        <fullName evidence="2">Uncharacterized protein</fullName>
    </submittedName>
</protein>
<keyword evidence="1" id="KW-0472">Membrane</keyword>
<evidence type="ECO:0000313" key="2">
    <source>
        <dbReference type="EMBL" id="MET3692448.1"/>
    </source>
</evidence>
<comment type="caution">
    <text evidence="2">The sequence shown here is derived from an EMBL/GenBank/DDBJ whole genome shotgun (WGS) entry which is preliminary data.</text>
</comment>
<evidence type="ECO:0000256" key="1">
    <source>
        <dbReference type="SAM" id="Phobius"/>
    </source>
</evidence>
<feature type="transmembrane region" description="Helical" evidence="1">
    <location>
        <begin position="21"/>
        <end position="41"/>
    </location>
</feature>
<accession>A0ABV2L3P2</accession>
<feature type="transmembrane region" description="Helical" evidence="1">
    <location>
        <begin position="61"/>
        <end position="82"/>
    </location>
</feature>
<feature type="transmembrane region" description="Helical" evidence="1">
    <location>
        <begin position="94"/>
        <end position="114"/>
    </location>
</feature>
<gene>
    <name evidence="2" type="ORF">ABID43_001984</name>
</gene>
<dbReference type="EMBL" id="JBEPMM010000004">
    <property type="protein sequence ID" value="MET3692448.1"/>
    <property type="molecule type" value="Genomic_DNA"/>
</dbReference>
<dbReference type="RefSeq" id="WP_238278746.1">
    <property type="nucleotide sequence ID" value="NZ_BPQL01000043.1"/>
</dbReference>
<organism evidence="2 3">
    <name type="scientific">Methylobacterium goesingense</name>
    <dbReference type="NCBI Taxonomy" id="243690"/>
    <lineage>
        <taxon>Bacteria</taxon>
        <taxon>Pseudomonadati</taxon>
        <taxon>Pseudomonadota</taxon>
        <taxon>Alphaproteobacteria</taxon>
        <taxon>Hyphomicrobiales</taxon>
        <taxon>Methylobacteriaceae</taxon>
        <taxon>Methylobacterium</taxon>
    </lineage>
</organism>
<sequence>MTFDDARDDFSRLHRLFTFHLGVAVGLAWMTALFSACYAPWVRNIRALIDPATGLDRVESTWSFLFAMPVVMTLAWIGLYFGREMLRRSQTLSNAALEFAAAALVAFGVFYLSIDRAVSALYLGV</sequence>
<evidence type="ECO:0000313" key="3">
    <source>
        <dbReference type="Proteomes" id="UP001549145"/>
    </source>
</evidence>
<proteinExistence type="predicted"/>